<comment type="catalytic activity">
    <reaction evidence="9">
        <text>adenosine(58) in tRNA + S-adenosyl-L-methionine = N(1)-methyladenosine(58) in tRNA + S-adenosyl-L-homocysteine + H(+)</text>
        <dbReference type="Rhea" id="RHEA:43152"/>
        <dbReference type="Rhea" id="RHEA-COMP:10365"/>
        <dbReference type="Rhea" id="RHEA-COMP:10366"/>
        <dbReference type="ChEBI" id="CHEBI:15378"/>
        <dbReference type="ChEBI" id="CHEBI:57856"/>
        <dbReference type="ChEBI" id="CHEBI:59789"/>
        <dbReference type="ChEBI" id="CHEBI:74411"/>
        <dbReference type="ChEBI" id="CHEBI:74491"/>
        <dbReference type="EC" id="2.1.1.220"/>
    </reaction>
</comment>
<protein>
    <recommendedName>
        <fullName evidence="3 9">tRNA (adenine(58)-N(1))-methyltransferase catalytic subunit TRM61</fullName>
        <ecNumber evidence="2 9">2.1.1.220</ecNumber>
    </recommendedName>
</protein>
<dbReference type="OMA" id="RPDHRMI"/>
<keyword evidence="8 9" id="KW-0539">Nucleus</keyword>
<keyword evidence="6 9" id="KW-0949">S-adenosyl-L-methionine</keyword>
<dbReference type="FunFam" id="3.40.50.150:FF:000247">
    <property type="entry name" value="tRNA (adenine(58)-N(1))-methyltransferase catalytic subunit TRM61"/>
    <property type="match status" value="1"/>
</dbReference>
<keyword evidence="7 9" id="KW-0819">tRNA processing</keyword>
<dbReference type="InterPro" id="IPR049470">
    <property type="entry name" value="TRM61_C"/>
</dbReference>
<dbReference type="InterPro" id="IPR029063">
    <property type="entry name" value="SAM-dependent_MTases_sf"/>
</dbReference>
<dbReference type="FunFam" id="3.10.330.20:FF:000002">
    <property type="entry name" value="tRNA (adenine(58)-N(1))-methyltransferase catalytic subunit TRMT61A"/>
    <property type="match status" value="1"/>
</dbReference>
<evidence type="ECO:0000256" key="2">
    <source>
        <dbReference type="ARBA" id="ARBA00012796"/>
    </source>
</evidence>
<dbReference type="InParanoid" id="A0A168NHD5"/>
<feature type="binding site" evidence="10">
    <location>
        <position position="135"/>
    </location>
    <ligand>
        <name>S-adenosyl-L-methionine</name>
        <dbReference type="ChEBI" id="CHEBI:59789"/>
    </ligand>
</feature>
<keyword evidence="13" id="KW-1185">Reference proteome</keyword>
<dbReference type="Proteomes" id="UP000078561">
    <property type="component" value="Unassembled WGS sequence"/>
</dbReference>
<dbReference type="Gene3D" id="3.10.330.20">
    <property type="match status" value="1"/>
</dbReference>
<dbReference type="OrthoDB" id="1925287at2759"/>
<keyword evidence="4 9" id="KW-0489">Methyltransferase</keyword>
<feature type="binding site" evidence="10">
    <location>
        <position position="181"/>
    </location>
    <ligand>
        <name>S-adenosyl-L-methionine</name>
        <dbReference type="ChEBI" id="CHEBI:59789"/>
    </ligand>
</feature>
<dbReference type="PIRSF" id="PIRSF017269">
    <property type="entry name" value="GCD14"/>
    <property type="match status" value="1"/>
</dbReference>
<evidence type="ECO:0000256" key="7">
    <source>
        <dbReference type="ARBA" id="ARBA00022694"/>
    </source>
</evidence>
<dbReference type="Gene3D" id="3.40.50.150">
    <property type="entry name" value="Vaccinia Virus protein VP39"/>
    <property type="match status" value="1"/>
</dbReference>
<evidence type="ECO:0000256" key="5">
    <source>
        <dbReference type="ARBA" id="ARBA00022679"/>
    </source>
</evidence>
<gene>
    <name evidence="12" type="primary">ABSGL_06241.1 scaffold 7705</name>
</gene>
<evidence type="ECO:0000256" key="10">
    <source>
        <dbReference type="PIRSR" id="PIRSR017269-1"/>
    </source>
</evidence>
<evidence type="ECO:0000313" key="12">
    <source>
        <dbReference type="EMBL" id="SAM00553.1"/>
    </source>
</evidence>
<comment type="function">
    <text evidence="9">Catalytic subunit of tRNA (adenine-N(1)-)-methyltransferase, which catalyzes the formation of N(1)-methyladenine at position 58 (m1A58) in initiator methionyl-tRNA.</text>
</comment>
<keyword evidence="5 9" id="KW-0808">Transferase</keyword>
<evidence type="ECO:0000256" key="1">
    <source>
        <dbReference type="ARBA" id="ARBA00004123"/>
    </source>
</evidence>
<evidence type="ECO:0000256" key="8">
    <source>
        <dbReference type="ARBA" id="ARBA00023242"/>
    </source>
</evidence>
<dbReference type="EC" id="2.1.1.220" evidence="2 9"/>
<accession>A0A168NHD5</accession>
<sequence>MSFSGWKKHIEDGDLVIFYINRDNLSPVWIKAGKESTTRFGLFKHDDLIGKEFGSRVVSSNYRGFIYLLHPTPELWTLVVPHRTQILYLPDISFITTYLDMKPGARVLECGTGSGSFSHSIARTIAPTGKLFSFEYHQQRAEIAAEEFKSHGLGDLIELKHRDVCKDGFGLKDAVNSVFLDLPAPWEAIGYAKEAFKQHRTGKICTFSPCIEQVARTVTALNDHGFVDITMYECLIRNHDVSYIQKVSFKDAIQQAKERREIQASGGTNKRKADTLLELDDTIEKMLVSKTGVEARGHTSYLTFATFLPAFEENKLNPAAALVNSILDQVTASSS</sequence>
<dbReference type="EMBL" id="LT553219">
    <property type="protein sequence ID" value="SAM00553.1"/>
    <property type="molecule type" value="Genomic_DNA"/>
</dbReference>
<dbReference type="GO" id="GO:0031515">
    <property type="term" value="C:tRNA (m1A) methyltransferase complex"/>
    <property type="evidence" value="ECO:0007669"/>
    <property type="project" value="UniProtKB-UniRule"/>
</dbReference>
<evidence type="ECO:0000256" key="4">
    <source>
        <dbReference type="ARBA" id="ARBA00022603"/>
    </source>
</evidence>
<evidence type="ECO:0000259" key="11">
    <source>
        <dbReference type="Pfam" id="PF08704"/>
    </source>
</evidence>
<dbReference type="Pfam" id="PF08704">
    <property type="entry name" value="GCD14"/>
    <property type="match status" value="1"/>
</dbReference>
<evidence type="ECO:0000313" key="13">
    <source>
        <dbReference type="Proteomes" id="UP000078561"/>
    </source>
</evidence>
<dbReference type="AlphaFoldDB" id="A0A168NHD5"/>
<dbReference type="GO" id="GO:0005634">
    <property type="term" value="C:nucleus"/>
    <property type="evidence" value="ECO:0007669"/>
    <property type="project" value="UniProtKB-SubCell"/>
</dbReference>
<dbReference type="PANTHER" id="PTHR12133">
    <property type="entry name" value="TRNA (ADENINE(58)-N(1))-METHYLTRANSFERASE"/>
    <property type="match status" value="1"/>
</dbReference>
<dbReference type="PANTHER" id="PTHR12133:SF2">
    <property type="entry name" value="TRNA (ADENINE(58)-N(1))-METHYLTRANSFERASE CATALYTIC SUBUNIT TRMT61A"/>
    <property type="match status" value="1"/>
</dbReference>
<evidence type="ECO:0000256" key="9">
    <source>
        <dbReference type="PIRNR" id="PIRNR017269"/>
    </source>
</evidence>
<organism evidence="12">
    <name type="scientific">Absidia glauca</name>
    <name type="common">Pin mould</name>
    <dbReference type="NCBI Taxonomy" id="4829"/>
    <lineage>
        <taxon>Eukaryota</taxon>
        <taxon>Fungi</taxon>
        <taxon>Fungi incertae sedis</taxon>
        <taxon>Mucoromycota</taxon>
        <taxon>Mucoromycotina</taxon>
        <taxon>Mucoromycetes</taxon>
        <taxon>Mucorales</taxon>
        <taxon>Cunninghamellaceae</taxon>
        <taxon>Absidia</taxon>
    </lineage>
</organism>
<name>A0A168NHD5_ABSGL</name>
<feature type="binding site" evidence="10">
    <location>
        <position position="163"/>
    </location>
    <ligand>
        <name>S-adenosyl-L-methionine</name>
        <dbReference type="ChEBI" id="CHEBI:59789"/>
    </ligand>
</feature>
<feature type="domain" description="tRNA (adenine(58)-N(1))-methyltransferase catalytic subunit TRM61 C-terminal" evidence="11">
    <location>
        <begin position="64"/>
        <end position="306"/>
    </location>
</feature>
<comment type="similarity">
    <text evidence="9">Belongs to the class I-like SAM-binding methyltransferase superfamily. TRM61 family.</text>
</comment>
<evidence type="ECO:0000256" key="3">
    <source>
        <dbReference type="ARBA" id="ARBA00015963"/>
    </source>
</evidence>
<comment type="subcellular location">
    <subcellularLocation>
        <location evidence="1 9">Nucleus</location>
    </subcellularLocation>
</comment>
<dbReference type="SUPFAM" id="SSF53335">
    <property type="entry name" value="S-adenosyl-L-methionine-dependent methyltransferases"/>
    <property type="match status" value="1"/>
</dbReference>
<dbReference type="GO" id="GO:0030488">
    <property type="term" value="P:tRNA methylation"/>
    <property type="evidence" value="ECO:0007669"/>
    <property type="project" value="InterPro"/>
</dbReference>
<dbReference type="FunCoup" id="A0A168NHD5">
    <property type="interactions" value="273"/>
</dbReference>
<dbReference type="PROSITE" id="PS51620">
    <property type="entry name" value="SAM_TRM61"/>
    <property type="match status" value="1"/>
</dbReference>
<dbReference type="InterPro" id="IPR014816">
    <property type="entry name" value="tRNA_MeTrfase_Gcd14"/>
</dbReference>
<reference evidence="12" key="1">
    <citation type="submission" date="2016-04" db="EMBL/GenBank/DDBJ databases">
        <authorList>
            <person name="Evans L.H."/>
            <person name="Alamgir A."/>
            <person name="Owens N."/>
            <person name="Weber N.D."/>
            <person name="Virtaneva K."/>
            <person name="Barbian K."/>
            <person name="Babar A."/>
            <person name="Rosenke K."/>
        </authorList>
    </citation>
    <scope>NUCLEOTIDE SEQUENCE [LARGE SCALE GENOMIC DNA]</scope>
    <source>
        <strain evidence="12">CBS 101.48</strain>
    </source>
</reference>
<proteinExistence type="inferred from homology"/>
<dbReference type="STRING" id="4829.A0A168NHD5"/>
<evidence type="ECO:0000256" key="6">
    <source>
        <dbReference type="ARBA" id="ARBA00022691"/>
    </source>
</evidence>
<dbReference type="GO" id="GO:0160107">
    <property type="term" value="F:tRNA (adenine(58)-N1)-methyltransferase activity"/>
    <property type="evidence" value="ECO:0007669"/>
    <property type="project" value="UniProtKB-EC"/>
</dbReference>